<feature type="compositionally biased region" description="Polar residues" evidence="6">
    <location>
        <begin position="137"/>
        <end position="148"/>
    </location>
</feature>
<organism evidence="8 9">
    <name type="scientific">Cuscuta campestris</name>
    <dbReference type="NCBI Taxonomy" id="132261"/>
    <lineage>
        <taxon>Eukaryota</taxon>
        <taxon>Viridiplantae</taxon>
        <taxon>Streptophyta</taxon>
        <taxon>Embryophyta</taxon>
        <taxon>Tracheophyta</taxon>
        <taxon>Spermatophyta</taxon>
        <taxon>Magnoliopsida</taxon>
        <taxon>eudicotyledons</taxon>
        <taxon>Gunneridae</taxon>
        <taxon>Pentapetalae</taxon>
        <taxon>asterids</taxon>
        <taxon>lamiids</taxon>
        <taxon>Solanales</taxon>
        <taxon>Convolvulaceae</taxon>
        <taxon>Cuscuteae</taxon>
        <taxon>Cuscuta</taxon>
        <taxon>Cuscuta subgen. Grammica</taxon>
        <taxon>Cuscuta sect. Cleistogrammica</taxon>
    </lineage>
</organism>
<name>A0A484LTC8_9ASTE</name>
<comment type="subcellular location">
    <subcellularLocation>
        <location evidence="1">Nucleus</location>
    </subcellularLocation>
</comment>
<dbReference type="FunFam" id="1.10.20.10:FF:000011">
    <property type="entry name" value="Transcription initiation factor TFIID subunit 12"/>
    <property type="match status" value="1"/>
</dbReference>
<dbReference type="Gene3D" id="1.10.20.10">
    <property type="entry name" value="Histone, subunit A"/>
    <property type="match status" value="1"/>
</dbReference>
<feature type="domain" description="Transcription initiation factor TFIID subunit 12" evidence="7">
    <location>
        <begin position="333"/>
        <end position="400"/>
    </location>
</feature>
<dbReference type="InterPro" id="IPR009072">
    <property type="entry name" value="Histone-fold"/>
</dbReference>
<evidence type="ECO:0000256" key="2">
    <source>
        <dbReference type="ARBA" id="ARBA00007530"/>
    </source>
</evidence>
<evidence type="ECO:0000256" key="3">
    <source>
        <dbReference type="ARBA" id="ARBA00023015"/>
    </source>
</evidence>
<dbReference type="GO" id="GO:0000124">
    <property type="term" value="C:SAGA complex"/>
    <property type="evidence" value="ECO:0007669"/>
    <property type="project" value="InterPro"/>
</dbReference>
<dbReference type="PANTHER" id="PTHR12264:SF21">
    <property type="entry name" value="TRANSCRIPTION INITIATION FACTOR TFIID SUBUNIT 12"/>
    <property type="match status" value="1"/>
</dbReference>
<dbReference type="InterPro" id="IPR003228">
    <property type="entry name" value="TFIID_TAF12_dom"/>
</dbReference>
<dbReference type="PANTHER" id="PTHR12264">
    <property type="entry name" value="TRANSCRIPTION INITIATION FACTOR TFIID SUBUNIT 12"/>
    <property type="match status" value="1"/>
</dbReference>
<feature type="compositionally biased region" description="Polar residues" evidence="6">
    <location>
        <begin position="434"/>
        <end position="452"/>
    </location>
</feature>
<feature type="compositionally biased region" description="Low complexity" evidence="6">
    <location>
        <begin position="10"/>
        <end position="38"/>
    </location>
</feature>
<feature type="compositionally biased region" description="Polar residues" evidence="6">
    <location>
        <begin position="267"/>
        <end position="291"/>
    </location>
</feature>
<dbReference type="GO" id="GO:0046982">
    <property type="term" value="F:protein heterodimerization activity"/>
    <property type="evidence" value="ECO:0007669"/>
    <property type="project" value="InterPro"/>
</dbReference>
<dbReference type="GO" id="GO:0005669">
    <property type="term" value="C:transcription factor TFIID complex"/>
    <property type="evidence" value="ECO:0007669"/>
    <property type="project" value="InterPro"/>
</dbReference>
<dbReference type="Proteomes" id="UP000595140">
    <property type="component" value="Unassembled WGS sequence"/>
</dbReference>
<dbReference type="Pfam" id="PF03847">
    <property type="entry name" value="TFIID_20kDa"/>
    <property type="match status" value="1"/>
</dbReference>
<feature type="compositionally biased region" description="Low complexity" evidence="6">
    <location>
        <begin position="239"/>
        <end position="266"/>
    </location>
</feature>
<dbReference type="GO" id="GO:0051123">
    <property type="term" value="P:RNA polymerase II preinitiation complex assembly"/>
    <property type="evidence" value="ECO:0007669"/>
    <property type="project" value="TreeGrafter"/>
</dbReference>
<protein>
    <recommendedName>
        <fullName evidence="7">Transcription initiation factor TFIID subunit 12 domain-containing protein</fullName>
    </recommendedName>
</protein>
<sequence length="468" mass="49869">MEPQPPPPSERSSPPEQPAPASLSSTPLPAAAEASSPANFALNPTTSTSVTPTIQITQPRPALEPPSSFPSNRQQPSSFPQHMVPHSSSPLPSRDGLVIGVPAPQPGPSPQLSSFSSLSPPSFGQQFGVLGRGVPNSLPTSSSAQGRQPVQGMPGMGITGSLGSSMQMRPAGVPTQPVRSITASLRQNNQSPSQNFQGHGMLRSPNTPSTPQSPQSQNQAWLSSGAQGKPPLPHPSPRPQLSTQSLQQRSQVRPQQHHSVSTSQSQENMGQQGQSPRIQLPISNAQPNMRSQRIGVQRPSSQSMLHSAAAAAQSGPLNKTAAETEEPCNKILSKRSIQELMTQIDPSPKLDPEVEDIFVDIAEEFVESLTTFGCLLAKHRKSSTLEAKDILLHAERNWNITLPGFTGDEIRTYKKPLTTDIHRERLAAIKRSATKTTNPKSSSGQSGNSKTQFAKGPSNILTSPNAKT</sequence>
<keyword evidence="3" id="KW-0805">Transcription regulation</keyword>
<dbReference type="GO" id="GO:0003677">
    <property type="term" value="F:DNA binding"/>
    <property type="evidence" value="ECO:0007669"/>
    <property type="project" value="TreeGrafter"/>
</dbReference>
<evidence type="ECO:0000259" key="7">
    <source>
        <dbReference type="Pfam" id="PF03847"/>
    </source>
</evidence>
<evidence type="ECO:0000313" key="9">
    <source>
        <dbReference type="Proteomes" id="UP000595140"/>
    </source>
</evidence>
<dbReference type="CDD" id="cd07981">
    <property type="entry name" value="HFD_TAF12"/>
    <property type="match status" value="1"/>
</dbReference>
<evidence type="ECO:0000256" key="6">
    <source>
        <dbReference type="SAM" id="MobiDB-lite"/>
    </source>
</evidence>
<dbReference type="EMBL" id="OOIL02002010">
    <property type="protein sequence ID" value="VFQ79761.1"/>
    <property type="molecule type" value="Genomic_DNA"/>
</dbReference>
<keyword evidence="9" id="KW-1185">Reference proteome</keyword>
<feature type="compositionally biased region" description="Polar residues" evidence="6">
    <location>
        <begin position="177"/>
        <end position="197"/>
    </location>
</feature>
<feature type="region of interest" description="Disordered" evidence="6">
    <location>
        <begin position="430"/>
        <end position="468"/>
    </location>
</feature>
<keyword evidence="5" id="KW-0539">Nucleus</keyword>
<accession>A0A484LTC8</accession>
<evidence type="ECO:0000313" key="8">
    <source>
        <dbReference type="EMBL" id="VFQ79761.1"/>
    </source>
</evidence>
<feature type="compositionally biased region" description="Low complexity" evidence="6">
    <location>
        <begin position="204"/>
        <end position="219"/>
    </location>
</feature>
<dbReference type="GO" id="GO:0017025">
    <property type="term" value="F:TBP-class protein binding"/>
    <property type="evidence" value="ECO:0007669"/>
    <property type="project" value="TreeGrafter"/>
</dbReference>
<dbReference type="SUPFAM" id="SSF47113">
    <property type="entry name" value="Histone-fold"/>
    <property type="match status" value="1"/>
</dbReference>
<feature type="compositionally biased region" description="Polar residues" evidence="6">
    <location>
        <begin position="42"/>
        <end position="58"/>
    </location>
</feature>
<proteinExistence type="inferred from homology"/>
<gene>
    <name evidence="8" type="ORF">CCAM_LOCUS21537</name>
</gene>
<feature type="region of interest" description="Disordered" evidence="6">
    <location>
        <begin position="1"/>
        <end position="322"/>
    </location>
</feature>
<dbReference type="InterPro" id="IPR037794">
    <property type="entry name" value="TAF12"/>
</dbReference>
<comment type="similarity">
    <text evidence="2">Belongs to the TAF12 family.</text>
</comment>
<reference evidence="8 9" key="1">
    <citation type="submission" date="2018-04" db="EMBL/GenBank/DDBJ databases">
        <authorList>
            <person name="Vogel A."/>
        </authorList>
    </citation>
    <scope>NUCLEOTIDE SEQUENCE [LARGE SCALE GENOMIC DNA]</scope>
</reference>
<feature type="compositionally biased region" description="Polar residues" evidence="6">
    <location>
        <begin position="69"/>
        <end position="91"/>
    </location>
</feature>
<feature type="compositionally biased region" description="Polar residues" evidence="6">
    <location>
        <begin position="459"/>
        <end position="468"/>
    </location>
</feature>
<feature type="compositionally biased region" description="Low complexity" evidence="6">
    <location>
        <begin position="110"/>
        <end position="126"/>
    </location>
</feature>
<evidence type="ECO:0000256" key="5">
    <source>
        <dbReference type="ARBA" id="ARBA00023242"/>
    </source>
</evidence>
<evidence type="ECO:0000256" key="4">
    <source>
        <dbReference type="ARBA" id="ARBA00023163"/>
    </source>
</evidence>
<keyword evidence="4" id="KW-0804">Transcription</keyword>
<dbReference type="AlphaFoldDB" id="A0A484LTC8"/>
<dbReference type="OrthoDB" id="2193432at2759"/>
<evidence type="ECO:0000256" key="1">
    <source>
        <dbReference type="ARBA" id="ARBA00004123"/>
    </source>
</evidence>